<evidence type="ECO:0000256" key="2">
    <source>
        <dbReference type="ARBA" id="ARBA00019841"/>
    </source>
</evidence>
<keyword evidence="3" id="KW-0540">Nuclease</keyword>
<dbReference type="Proteomes" id="UP000070366">
    <property type="component" value="Unassembled WGS sequence"/>
</dbReference>
<gene>
    <name evidence="9" type="ORF">HMPREF3293_02251</name>
</gene>
<evidence type="ECO:0000256" key="4">
    <source>
        <dbReference type="ARBA" id="ARBA00022801"/>
    </source>
</evidence>
<proteinExistence type="inferred from homology"/>
<protein>
    <recommendedName>
        <fullName evidence="2">Single-stranded-DNA-specific exonuclease RecJ</fullName>
    </recommendedName>
</protein>
<dbReference type="InterPro" id="IPR041122">
    <property type="entry name" value="RecJ_OB"/>
</dbReference>
<dbReference type="GO" id="GO:0008409">
    <property type="term" value="F:5'-3' exonuclease activity"/>
    <property type="evidence" value="ECO:0007669"/>
    <property type="project" value="InterPro"/>
</dbReference>
<dbReference type="Pfam" id="PF02272">
    <property type="entry name" value="DHHA1"/>
    <property type="match status" value="1"/>
</dbReference>
<evidence type="ECO:0000256" key="1">
    <source>
        <dbReference type="ARBA" id="ARBA00005915"/>
    </source>
</evidence>
<dbReference type="InterPro" id="IPR004610">
    <property type="entry name" value="RecJ"/>
</dbReference>
<dbReference type="PANTHER" id="PTHR30255">
    <property type="entry name" value="SINGLE-STRANDED-DNA-SPECIFIC EXONUCLEASE RECJ"/>
    <property type="match status" value="1"/>
</dbReference>
<evidence type="ECO:0000259" key="8">
    <source>
        <dbReference type="Pfam" id="PF17768"/>
    </source>
</evidence>
<feature type="domain" description="DDH" evidence="6">
    <location>
        <begin position="82"/>
        <end position="222"/>
    </location>
</feature>
<evidence type="ECO:0000259" key="6">
    <source>
        <dbReference type="Pfam" id="PF01368"/>
    </source>
</evidence>
<keyword evidence="5 9" id="KW-0269">Exonuclease</keyword>
<dbReference type="PATRIC" id="fig|626937.4.peg.2218"/>
<evidence type="ECO:0000259" key="7">
    <source>
        <dbReference type="Pfam" id="PF02272"/>
    </source>
</evidence>
<dbReference type="InterPro" id="IPR003156">
    <property type="entry name" value="DHHA1_dom"/>
</dbReference>
<evidence type="ECO:0000256" key="5">
    <source>
        <dbReference type="ARBA" id="ARBA00022839"/>
    </source>
</evidence>
<dbReference type="InterPro" id="IPR051673">
    <property type="entry name" value="SSDNA_exonuclease_RecJ"/>
</dbReference>
<accession>A0A136Q2U9</accession>
<dbReference type="STRING" id="626937.HMPREF3293_02251"/>
<dbReference type="Gene3D" id="3.90.1640.30">
    <property type="match status" value="1"/>
</dbReference>
<dbReference type="RefSeq" id="WP_066518682.1">
    <property type="nucleotide sequence ID" value="NZ_KQ965520.1"/>
</dbReference>
<name>A0A136Q2U9_9FIRM</name>
<dbReference type="EMBL" id="LSZW01000063">
    <property type="protein sequence ID" value="KXK65002.1"/>
    <property type="molecule type" value="Genomic_DNA"/>
</dbReference>
<dbReference type="InterPro" id="IPR001667">
    <property type="entry name" value="DDH_dom"/>
</dbReference>
<dbReference type="InterPro" id="IPR038763">
    <property type="entry name" value="DHH_sf"/>
</dbReference>
<feature type="domain" description="DHHA1" evidence="7">
    <location>
        <begin position="343"/>
        <end position="439"/>
    </location>
</feature>
<evidence type="ECO:0000313" key="9">
    <source>
        <dbReference type="EMBL" id="KXK65002.1"/>
    </source>
</evidence>
<dbReference type="Pfam" id="PF17768">
    <property type="entry name" value="RecJ_OB"/>
    <property type="match status" value="1"/>
</dbReference>
<dbReference type="GO" id="GO:0003676">
    <property type="term" value="F:nucleic acid binding"/>
    <property type="evidence" value="ECO:0007669"/>
    <property type="project" value="InterPro"/>
</dbReference>
<comment type="caution">
    <text evidence="9">The sequence shown here is derived from an EMBL/GenBank/DDBJ whole genome shotgun (WGS) entry which is preliminary data.</text>
</comment>
<dbReference type="SUPFAM" id="SSF64182">
    <property type="entry name" value="DHH phosphoesterases"/>
    <property type="match status" value="1"/>
</dbReference>
<organism evidence="9 10">
    <name type="scientific">Christensenella minuta</name>
    <dbReference type="NCBI Taxonomy" id="626937"/>
    <lineage>
        <taxon>Bacteria</taxon>
        <taxon>Bacillati</taxon>
        <taxon>Bacillota</taxon>
        <taxon>Clostridia</taxon>
        <taxon>Christensenellales</taxon>
        <taxon>Christensenellaceae</taxon>
        <taxon>Christensenella</taxon>
    </lineage>
</organism>
<dbReference type="GO" id="GO:0006310">
    <property type="term" value="P:DNA recombination"/>
    <property type="evidence" value="ECO:0007669"/>
    <property type="project" value="InterPro"/>
</dbReference>
<dbReference type="Gene3D" id="3.10.310.30">
    <property type="match status" value="1"/>
</dbReference>
<reference evidence="9 10" key="1">
    <citation type="submission" date="2016-02" db="EMBL/GenBank/DDBJ databases">
        <authorList>
            <person name="Wen L."/>
            <person name="He K."/>
            <person name="Yang H."/>
        </authorList>
    </citation>
    <scope>NUCLEOTIDE SEQUENCE [LARGE SCALE GENOMIC DNA]</scope>
    <source>
        <strain evidence="9 10">DSM 22607</strain>
    </source>
</reference>
<dbReference type="OrthoDB" id="9809852at2"/>
<dbReference type="NCBIfam" id="TIGR00644">
    <property type="entry name" value="recJ"/>
    <property type="match status" value="1"/>
</dbReference>
<dbReference type="Pfam" id="PF01368">
    <property type="entry name" value="DHH"/>
    <property type="match status" value="1"/>
</dbReference>
<sequence>MRYILKQKPQVNNDPRAIDRLRKALKLSRLTASLLCARGIVDPQEARDFLKPDVSQLRDPFSFADMHDAVSAVKHTIAAKGKICVYGDYDADGISASAILYKTLSQMGAKVEVFLPNRMEHGYGLTMENIERLQGISLLITVDCGITSTQEIERAREMGMTTILTDHHECPYVLPKADYILNPKRQEETYPFDSLCGAGIAFKLSQALIGDAALEMIDIAALATIADIVPLLGENRAIAALGLRRLNEDPNPGIGALIKKACVKRTSNIDAQTVSFVLAPRINAAGRISTAKVAFELLTENDSARLEQLAEELCSLNTDRQQRQEKVVAEAMKMQEESGDSDHKVIVLYKHDWDIGIVGLAASKVSERYVKPTILLGESEPGVYTGSARSIPGVNIYEALNSQAKVYEKFGGHAGAAGLTIREEHLPQLIHRLNEFLKEHYDEEVFKPLKTYDLGITPSEVSNSLISELEMLRPFGFKNEQVELLISGAHIEDIRSIGEDKHAKFRIAKGGRAVNAVIFGTQAAAVPGYADIVGTLNINTFDMKPQMIVSTLSYDEPFEHKMRQTQEYLRKAAVPTEAERNAFFIGREGLLGVYAILKNVSEKKAFFPDEEKLVRFLQKYAAEFTDEKIIFALTVFEEIGLLEIQKNDRIHIVIRSGKRELSDSAVYQKFGSGEK</sequence>
<feature type="domain" description="RecJ OB" evidence="8">
    <location>
        <begin position="452"/>
        <end position="544"/>
    </location>
</feature>
<dbReference type="PANTHER" id="PTHR30255:SF2">
    <property type="entry name" value="SINGLE-STRANDED-DNA-SPECIFIC EXONUCLEASE RECJ"/>
    <property type="match status" value="1"/>
</dbReference>
<dbReference type="GO" id="GO:0006281">
    <property type="term" value="P:DNA repair"/>
    <property type="evidence" value="ECO:0007669"/>
    <property type="project" value="InterPro"/>
</dbReference>
<comment type="similarity">
    <text evidence="1">Belongs to the RecJ family.</text>
</comment>
<dbReference type="AlphaFoldDB" id="A0A136Q2U9"/>
<dbReference type="KEGG" id="cmiu:B1H56_04060"/>
<evidence type="ECO:0000313" key="10">
    <source>
        <dbReference type="Proteomes" id="UP000070366"/>
    </source>
</evidence>
<keyword evidence="4" id="KW-0378">Hydrolase</keyword>
<evidence type="ECO:0000256" key="3">
    <source>
        <dbReference type="ARBA" id="ARBA00022722"/>
    </source>
</evidence>
<keyword evidence="10" id="KW-1185">Reference proteome</keyword>